<keyword evidence="1" id="KW-0479">Metal-binding</keyword>
<dbReference type="InterPro" id="IPR007219">
    <property type="entry name" value="XnlR_reg_dom"/>
</dbReference>
<evidence type="ECO:0000313" key="4">
    <source>
        <dbReference type="EMBL" id="KAL2070132.1"/>
    </source>
</evidence>
<dbReference type="PANTHER" id="PTHR31668:SF29">
    <property type="entry name" value="ZN(2)-C6 FUNGAL-TYPE DOMAIN-CONTAINING PROTEIN"/>
    <property type="match status" value="1"/>
</dbReference>
<accession>A0ABR4CJI7</accession>
<dbReference type="EMBL" id="JAZHXI010000007">
    <property type="protein sequence ID" value="KAL2070132.1"/>
    <property type="molecule type" value="Genomic_DNA"/>
</dbReference>
<comment type="caution">
    <text evidence="4">The sequence shown here is derived from an EMBL/GenBank/DDBJ whole genome shotgun (WGS) entry which is preliminary data.</text>
</comment>
<dbReference type="CDD" id="cd12148">
    <property type="entry name" value="fungal_TF_MHR"/>
    <property type="match status" value="1"/>
</dbReference>
<dbReference type="Gene3D" id="4.10.240.10">
    <property type="entry name" value="Zn(2)-C6 fungal-type DNA-binding domain"/>
    <property type="match status" value="1"/>
</dbReference>
<evidence type="ECO:0000259" key="3">
    <source>
        <dbReference type="PROSITE" id="PS50048"/>
    </source>
</evidence>
<reference evidence="4 5" key="1">
    <citation type="journal article" date="2024" name="Commun. Biol.">
        <title>Comparative genomic analysis of thermophilic fungi reveals convergent evolutionary adaptations and gene losses.</title>
        <authorList>
            <person name="Steindorff A.S."/>
            <person name="Aguilar-Pontes M.V."/>
            <person name="Robinson A.J."/>
            <person name="Andreopoulos B."/>
            <person name="LaButti K."/>
            <person name="Kuo A."/>
            <person name="Mondo S."/>
            <person name="Riley R."/>
            <person name="Otillar R."/>
            <person name="Haridas S."/>
            <person name="Lipzen A."/>
            <person name="Grimwood J."/>
            <person name="Schmutz J."/>
            <person name="Clum A."/>
            <person name="Reid I.D."/>
            <person name="Moisan M.C."/>
            <person name="Butler G."/>
            <person name="Nguyen T.T.M."/>
            <person name="Dewar K."/>
            <person name="Conant G."/>
            <person name="Drula E."/>
            <person name="Henrissat B."/>
            <person name="Hansel C."/>
            <person name="Singer S."/>
            <person name="Hutchinson M.I."/>
            <person name="de Vries R.P."/>
            <person name="Natvig D.O."/>
            <person name="Powell A.J."/>
            <person name="Tsang A."/>
            <person name="Grigoriev I.V."/>
        </authorList>
    </citation>
    <scope>NUCLEOTIDE SEQUENCE [LARGE SCALE GENOMIC DNA]</scope>
    <source>
        <strain evidence="4 5">CBS 494.80</strain>
    </source>
</reference>
<protein>
    <recommendedName>
        <fullName evidence="3">Zn(2)-C6 fungal-type domain-containing protein</fullName>
    </recommendedName>
</protein>
<dbReference type="SMART" id="SM00066">
    <property type="entry name" value="GAL4"/>
    <property type="match status" value="1"/>
</dbReference>
<dbReference type="InterPro" id="IPR036864">
    <property type="entry name" value="Zn2-C6_fun-type_DNA-bd_sf"/>
</dbReference>
<dbReference type="Pfam" id="PF00172">
    <property type="entry name" value="Zn_clus"/>
    <property type="match status" value="1"/>
</dbReference>
<dbReference type="PANTHER" id="PTHR31668">
    <property type="entry name" value="GLUCOSE TRANSPORT TRANSCRIPTION REGULATOR RGT1-RELATED-RELATED"/>
    <property type="match status" value="1"/>
</dbReference>
<dbReference type="InterPro" id="IPR001138">
    <property type="entry name" value="Zn2Cys6_DnaBD"/>
</dbReference>
<dbReference type="Proteomes" id="UP001595075">
    <property type="component" value="Unassembled WGS sequence"/>
</dbReference>
<dbReference type="Pfam" id="PF04082">
    <property type="entry name" value="Fungal_trans"/>
    <property type="match status" value="1"/>
</dbReference>
<keyword evidence="2" id="KW-0539">Nucleus</keyword>
<evidence type="ECO:0000313" key="5">
    <source>
        <dbReference type="Proteomes" id="UP001595075"/>
    </source>
</evidence>
<organism evidence="4 5">
    <name type="scientific">Oculimacula yallundae</name>
    <dbReference type="NCBI Taxonomy" id="86028"/>
    <lineage>
        <taxon>Eukaryota</taxon>
        <taxon>Fungi</taxon>
        <taxon>Dikarya</taxon>
        <taxon>Ascomycota</taxon>
        <taxon>Pezizomycotina</taxon>
        <taxon>Leotiomycetes</taxon>
        <taxon>Helotiales</taxon>
        <taxon>Ploettnerulaceae</taxon>
        <taxon>Oculimacula</taxon>
    </lineage>
</organism>
<dbReference type="CDD" id="cd00067">
    <property type="entry name" value="GAL4"/>
    <property type="match status" value="1"/>
</dbReference>
<dbReference type="SUPFAM" id="SSF57701">
    <property type="entry name" value="Zn2/Cys6 DNA-binding domain"/>
    <property type="match status" value="1"/>
</dbReference>
<keyword evidence="5" id="KW-1185">Reference proteome</keyword>
<evidence type="ECO:0000256" key="1">
    <source>
        <dbReference type="ARBA" id="ARBA00022723"/>
    </source>
</evidence>
<dbReference type="PROSITE" id="PS50048">
    <property type="entry name" value="ZN2_CY6_FUNGAL_2"/>
    <property type="match status" value="1"/>
</dbReference>
<feature type="domain" description="Zn(2)-C6 fungal-type" evidence="3">
    <location>
        <begin position="14"/>
        <end position="43"/>
    </location>
</feature>
<sequence length="674" mass="73965">MSPEEKPMTGRRTVCDHCRRRRIRCDGEFPCNQCSNASLNCKREHVPKRRGPKRGTGRVINELRQQEGDDLPHENGFSNGNGIGKANVHVPISNGSGGGSLSSGPPSIDQWMSDSTDAVSPTLNQQRWHPILSDSSHILSEEPSSIFTTDQFLPTSPSYFYLIPTCIELFMEHIYPIMPLIHMPTLRASIARPQEMYEKNLIYSLCALTSTHMSGQSIPILAPGPPSWEAAGRFFLDECISVRQAYDFVEDKSLYAVISSYFVSTAFFELGQNKKSWYYLREALTMGQDLGFHDENTYAGLSPTDALCMRRTFWILYVTERSFAILRHKPLTLSKTPSFPTTLHSYEAPEIHSGFTHLVNSYHLLDSSFVDSWNESASLPTATATYTSLQNQLSRPHPTSNLSLTSIQKADILVTQQWLRLIVWQSSMRQGLLSSTAEDESMTFRYPLKIAHSLLDVISSLPTSSIEVHGMGIFEKIFEIGNTMLDVMQACGNSANANLSLASDGYGVGRDPFDMFVKTLSQTPNSQRQYAALLLAKAAEKPEIQRFSMPLGGPFSGSNGVSGVEDFAYGVGEGAALNGPVGGNGNSMRGWRGSIVGEIGEGLGLMPPVPSREWRGSIVGEIGEDGVYKDNEGSEGGGIESQSAWTGNEDVVWMTGNDDHGIPLGDIEGLVSVG</sequence>
<name>A0ABR4CJI7_9HELO</name>
<dbReference type="SMART" id="SM00906">
    <property type="entry name" value="Fungal_trans"/>
    <property type="match status" value="1"/>
</dbReference>
<proteinExistence type="predicted"/>
<dbReference type="PROSITE" id="PS00463">
    <property type="entry name" value="ZN2_CY6_FUNGAL_1"/>
    <property type="match status" value="1"/>
</dbReference>
<dbReference type="InterPro" id="IPR050797">
    <property type="entry name" value="Carb_Metab_Trans_Reg"/>
</dbReference>
<gene>
    <name evidence="4" type="ORF">VTL71DRAFT_14812</name>
</gene>
<evidence type="ECO:0000256" key="2">
    <source>
        <dbReference type="ARBA" id="ARBA00023242"/>
    </source>
</evidence>